<dbReference type="AlphaFoldDB" id="F7YFG5"/>
<dbReference type="KEGG" id="mop:Mesop_1226"/>
<organism evidence="3 4">
    <name type="scientific">Mesorhizobium opportunistum (strain LMG 24607 / HAMBI 3007 / WSM2075)</name>
    <dbReference type="NCBI Taxonomy" id="536019"/>
    <lineage>
        <taxon>Bacteria</taxon>
        <taxon>Pseudomonadati</taxon>
        <taxon>Pseudomonadota</taxon>
        <taxon>Alphaproteobacteria</taxon>
        <taxon>Hyphomicrobiales</taxon>
        <taxon>Phyllobacteriaceae</taxon>
        <taxon>Mesorhizobium</taxon>
    </lineage>
</organism>
<comment type="similarity">
    <text evidence="1">Belongs to the short-chain dehydrogenases/reductases (SDR) family.</text>
</comment>
<dbReference type="eggNOG" id="COG1028">
    <property type="taxonomic scope" value="Bacteria"/>
</dbReference>
<reference evidence="3 4" key="1">
    <citation type="submission" date="2010-10" db="EMBL/GenBank/DDBJ databases">
        <title>Complete sequence of Mesorhizobium opportunistum WSM2075.</title>
        <authorList>
            <consortium name="US DOE Joint Genome Institute"/>
            <person name="Lucas S."/>
            <person name="Copeland A."/>
            <person name="Lapidus A."/>
            <person name="Cheng J.-F."/>
            <person name="Bruce D."/>
            <person name="Goodwin L."/>
            <person name="Pitluck S."/>
            <person name="Chertkov O."/>
            <person name="Misra M."/>
            <person name="Detter J.C."/>
            <person name="Han C."/>
            <person name="Tapia R."/>
            <person name="Land M."/>
            <person name="Hauser L."/>
            <person name="Kyrpides N."/>
            <person name="Ovchinnikova G."/>
            <person name="Mavrommatis K.M."/>
            <person name="Tiwari R.P."/>
            <person name="Howieson J.G."/>
            <person name="O'Hara G.W."/>
            <person name="Nandasena K.G."/>
            <person name="Woyke T."/>
        </authorList>
    </citation>
    <scope>NUCLEOTIDE SEQUENCE [LARGE SCALE GENOMIC DNA]</scope>
    <source>
        <strain evidence="4">LMG 24607 / HAMBI 3007 / WSM2075</strain>
    </source>
</reference>
<dbReference type="GO" id="GO:0030497">
    <property type="term" value="P:fatty acid elongation"/>
    <property type="evidence" value="ECO:0007669"/>
    <property type="project" value="TreeGrafter"/>
</dbReference>
<dbReference type="InterPro" id="IPR057326">
    <property type="entry name" value="KR_dom"/>
</dbReference>
<dbReference type="PRINTS" id="PR00081">
    <property type="entry name" value="GDHRDH"/>
</dbReference>
<dbReference type="PANTHER" id="PTHR42760">
    <property type="entry name" value="SHORT-CHAIN DEHYDROGENASES/REDUCTASES FAMILY MEMBER"/>
    <property type="match status" value="1"/>
</dbReference>
<dbReference type="Pfam" id="PF13561">
    <property type="entry name" value="adh_short_C2"/>
    <property type="match status" value="1"/>
</dbReference>
<dbReference type="SMART" id="SM00822">
    <property type="entry name" value="PKS_KR"/>
    <property type="match status" value="1"/>
</dbReference>
<dbReference type="HOGENOM" id="CLU_010194_1_3_5"/>
<dbReference type="Gene3D" id="3.40.50.720">
    <property type="entry name" value="NAD(P)-binding Rossmann-like Domain"/>
    <property type="match status" value="1"/>
</dbReference>
<dbReference type="Proteomes" id="UP000001623">
    <property type="component" value="Chromosome"/>
</dbReference>
<evidence type="ECO:0000259" key="2">
    <source>
        <dbReference type="SMART" id="SM00822"/>
    </source>
</evidence>
<dbReference type="FunFam" id="3.40.50.720:FF:000084">
    <property type="entry name" value="Short-chain dehydrogenase reductase"/>
    <property type="match status" value="1"/>
</dbReference>
<protein>
    <submittedName>
        <fullName evidence="3">Short-chain dehydrogenase/reductase SDR</fullName>
    </submittedName>
</protein>
<dbReference type="SUPFAM" id="SSF51735">
    <property type="entry name" value="NAD(P)-binding Rossmann-fold domains"/>
    <property type="match status" value="1"/>
</dbReference>
<evidence type="ECO:0000313" key="3">
    <source>
        <dbReference type="EMBL" id="AEH85710.1"/>
    </source>
</evidence>
<gene>
    <name evidence="3" type="ordered locus">Mesop_1226</name>
</gene>
<dbReference type="PRINTS" id="PR00080">
    <property type="entry name" value="SDRFAMILY"/>
</dbReference>
<accession>F7YFG5</accession>
<evidence type="ECO:0000256" key="1">
    <source>
        <dbReference type="ARBA" id="ARBA00006484"/>
    </source>
</evidence>
<dbReference type="PANTHER" id="PTHR42760:SF40">
    <property type="entry name" value="3-OXOACYL-[ACYL-CARRIER-PROTEIN] REDUCTASE, CHLOROPLASTIC"/>
    <property type="match status" value="1"/>
</dbReference>
<dbReference type="InterPro" id="IPR002347">
    <property type="entry name" value="SDR_fam"/>
</dbReference>
<evidence type="ECO:0000313" key="4">
    <source>
        <dbReference type="Proteomes" id="UP000001623"/>
    </source>
</evidence>
<dbReference type="GO" id="GO:0016616">
    <property type="term" value="F:oxidoreductase activity, acting on the CH-OH group of donors, NAD or NADP as acceptor"/>
    <property type="evidence" value="ECO:0007669"/>
    <property type="project" value="TreeGrafter"/>
</dbReference>
<feature type="domain" description="Ketoreductase" evidence="2">
    <location>
        <begin position="6"/>
        <end position="182"/>
    </location>
</feature>
<dbReference type="STRING" id="536019.Mesop_1226"/>
<dbReference type="EMBL" id="CP002279">
    <property type="protein sequence ID" value="AEH85710.1"/>
    <property type="molecule type" value="Genomic_DNA"/>
</dbReference>
<proteinExistence type="inferred from homology"/>
<sequence length="245" mass="25068">MSKDNRVAVITGGASGIGFGIAQAMQQAGYAVVLVGRDENRLAEATRKLGSQAAWRRADVGNRREVQEALTQLNKVDVLVNAAGFTRSVSLSTPIEEAEADWDALVDANLKGSFLMAHVAAPLLASPGGRVINIGSIGAQTGGSRPGSLAYAAAKSGLHGLTYALARELAPRAITANAVAPGFIADTGFTGGWPRDRIAAIVAETPMARPGTPADIAGAVLWLASEAGSFVTGAVIPVNGGWRIG</sequence>
<name>F7YFG5_MESOW</name>
<dbReference type="InterPro" id="IPR036291">
    <property type="entry name" value="NAD(P)-bd_dom_sf"/>
</dbReference>